<protein>
    <submittedName>
        <fullName evidence="2">Uncharacterized protein</fullName>
    </submittedName>
</protein>
<dbReference type="EMBL" id="WIUZ02000005">
    <property type="protein sequence ID" value="KAF9787220.1"/>
    <property type="molecule type" value="Genomic_DNA"/>
</dbReference>
<evidence type="ECO:0000313" key="2">
    <source>
        <dbReference type="EMBL" id="KAF9787220.1"/>
    </source>
</evidence>
<accession>A0A9P6HJ21</accession>
<feature type="region of interest" description="Disordered" evidence="1">
    <location>
        <begin position="85"/>
        <end position="121"/>
    </location>
</feature>
<gene>
    <name evidence="2" type="ORF">BJ322DRAFT_1019691</name>
</gene>
<keyword evidence="3" id="KW-1185">Reference proteome</keyword>
<evidence type="ECO:0000256" key="1">
    <source>
        <dbReference type="SAM" id="MobiDB-lite"/>
    </source>
</evidence>
<name>A0A9P6HJ21_9AGAM</name>
<dbReference type="AlphaFoldDB" id="A0A9P6HJ21"/>
<proteinExistence type="predicted"/>
<dbReference type="Proteomes" id="UP000736335">
    <property type="component" value="Unassembled WGS sequence"/>
</dbReference>
<organism evidence="2 3">
    <name type="scientific">Thelephora terrestris</name>
    <dbReference type="NCBI Taxonomy" id="56493"/>
    <lineage>
        <taxon>Eukaryota</taxon>
        <taxon>Fungi</taxon>
        <taxon>Dikarya</taxon>
        <taxon>Basidiomycota</taxon>
        <taxon>Agaricomycotina</taxon>
        <taxon>Agaricomycetes</taxon>
        <taxon>Thelephorales</taxon>
        <taxon>Thelephoraceae</taxon>
        <taxon>Thelephora</taxon>
    </lineage>
</organism>
<sequence>MKCRQRKAAKRPEASEVLVCLGACRCTRSSCLASPSLKTTDVGNELLWYLGLRKPSGARSLIQPQSHPVSQGGSELHASQDQYLPRNGRQPQVSPAIPTECSTAGPDAGFLRNHNDPRMSPQNRTFRYGLPFAGNSAQPARLNICIRVERDKLCGDIEECGIRGNAHQPSTASEPPLEASFSYSLWVSDGKTLGGADPPLFSFRNADRVE</sequence>
<comment type="caution">
    <text evidence="2">The sequence shown here is derived from an EMBL/GenBank/DDBJ whole genome shotgun (WGS) entry which is preliminary data.</text>
</comment>
<reference evidence="2" key="2">
    <citation type="submission" date="2020-11" db="EMBL/GenBank/DDBJ databases">
        <authorList>
            <consortium name="DOE Joint Genome Institute"/>
            <person name="Kuo A."/>
            <person name="Miyauchi S."/>
            <person name="Kiss E."/>
            <person name="Drula E."/>
            <person name="Kohler A."/>
            <person name="Sanchez-Garcia M."/>
            <person name="Andreopoulos B."/>
            <person name="Barry K.W."/>
            <person name="Bonito G."/>
            <person name="Buee M."/>
            <person name="Carver A."/>
            <person name="Chen C."/>
            <person name="Cichocki N."/>
            <person name="Clum A."/>
            <person name="Culley D."/>
            <person name="Crous P.W."/>
            <person name="Fauchery L."/>
            <person name="Girlanda M."/>
            <person name="Hayes R."/>
            <person name="Keri Z."/>
            <person name="Labutti K."/>
            <person name="Lipzen A."/>
            <person name="Lombard V."/>
            <person name="Magnuson J."/>
            <person name="Maillard F."/>
            <person name="Morin E."/>
            <person name="Murat C."/>
            <person name="Nolan M."/>
            <person name="Ohm R."/>
            <person name="Pangilinan J."/>
            <person name="Pereira M."/>
            <person name="Perotto S."/>
            <person name="Peter M."/>
            <person name="Riley R."/>
            <person name="Sitrit Y."/>
            <person name="Stielow B."/>
            <person name="Szollosi G."/>
            <person name="Zifcakova L."/>
            <person name="Stursova M."/>
            <person name="Spatafora J.W."/>
            <person name="Tedersoo L."/>
            <person name="Vaario L.-M."/>
            <person name="Yamada A."/>
            <person name="Yan M."/>
            <person name="Wang P."/>
            <person name="Xu J."/>
            <person name="Bruns T."/>
            <person name="Baldrian P."/>
            <person name="Vilgalys R."/>
            <person name="Henrissat B."/>
            <person name="Grigoriev I.V."/>
            <person name="Hibbett D."/>
            <person name="Nagy L.G."/>
            <person name="Martin F.M."/>
        </authorList>
    </citation>
    <scope>NUCLEOTIDE SEQUENCE</scope>
    <source>
        <strain evidence="2">UH-Tt-Lm1</strain>
    </source>
</reference>
<reference evidence="2" key="1">
    <citation type="journal article" date="2020" name="Nat. Commun.">
        <title>Large-scale genome sequencing of mycorrhizal fungi provides insights into the early evolution of symbiotic traits.</title>
        <authorList>
            <person name="Miyauchi S."/>
            <person name="Kiss E."/>
            <person name="Kuo A."/>
            <person name="Drula E."/>
            <person name="Kohler A."/>
            <person name="Sanchez-Garcia M."/>
            <person name="Morin E."/>
            <person name="Andreopoulos B."/>
            <person name="Barry K.W."/>
            <person name="Bonito G."/>
            <person name="Buee M."/>
            <person name="Carver A."/>
            <person name="Chen C."/>
            <person name="Cichocki N."/>
            <person name="Clum A."/>
            <person name="Culley D."/>
            <person name="Crous P.W."/>
            <person name="Fauchery L."/>
            <person name="Girlanda M."/>
            <person name="Hayes R.D."/>
            <person name="Keri Z."/>
            <person name="LaButti K."/>
            <person name="Lipzen A."/>
            <person name="Lombard V."/>
            <person name="Magnuson J."/>
            <person name="Maillard F."/>
            <person name="Murat C."/>
            <person name="Nolan M."/>
            <person name="Ohm R.A."/>
            <person name="Pangilinan J."/>
            <person name="Pereira M.F."/>
            <person name="Perotto S."/>
            <person name="Peter M."/>
            <person name="Pfister S."/>
            <person name="Riley R."/>
            <person name="Sitrit Y."/>
            <person name="Stielow J.B."/>
            <person name="Szollosi G."/>
            <person name="Zifcakova L."/>
            <person name="Stursova M."/>
            <person name="Spatafora J.W."/>
            <person name="Tedersoo L."/>
            <person name="Vaario L.M."/>
            <person name="Yamada A."/>
            <person name="Yan M."/>
            <person name="Wang P."/>
            <person name="Xu J."/>
            <person name="Bruns T."/>
            <person name="Baldrian P."/>
            <person name="Vilgalys R."/>
            <person name="Dunand C."/>
            <person name="Henrissat B."/>
            <person name="Grigoriev I.V."/>
            <person name="Hibbett D."/>
            <person name="Nagy L.G."/>
            <person name="Martin F.M."/>
        </authorList>
    </citation>
    <scope>NUCLEOTIDE SEQUENCE</scope>
    <source>
        <strain evidence="2">UH-Tt-Lm1</strain>
    </source>
</reference>
<evidence type="ECO:0000313" key="3">
    <source>
        <dbReference type="Proteomes" id="UP000736335"/>
    </source>
</evidence>